<keyword evidence="1" id="KW-1133">Transmembrane helix</keyword>
<dbReference type="AlphaFoldDB" id="A0A1M5ALB8"/>
<keyword evidence="3" id="KW-1185">Reference proteome</keyword>
<accession>A0A1M5ALB8</accession>
<proteinExistence type="predicted"/>
<feature type="transmembrane region" description="Helical" evidence="1">
    <location>
        <begin position="92"/>
        <end position="110"/>
    </location>
</feature>
<protein>
    <submittedName>
        <fullName evidence="2">Uncharacterized protein</fullName>
    </submittedName>
</protein>
<evidence type="ECO:0000313" key="2">
    <source>
        <dbReference type="EMBL" id="SHF30934.1"/>
    </source>
</evidence>
<reference evidence="3" key="1">
    <citation type="submission" date="2016-11" db="EMBL/GenBank/DDBJ databases">
        <authorList>
            <person name="Varghese N."/>
            <person name="Submissions S."/>
        </authorList>
    </citation>
    <scope>NUCLEOTIDE SEQUENCE [LARGE SCALE GENOMIC DNA]</scope>
    <source>
        <strain evidence="3">DSM 18761</strain>
    </source>
</reference>
<keyword evidence="1" id="KW-0472">Membrane</keyword>
<evidence type="ECO:0000256" key="1">
    <source>
        <dbReference type="SAM" id="Phobius"/>
    </source>
</evidence>
<sequence length="113" mass="13106">MLNRISNSMWDFMIALISVGLFILSHVMFILVDYKVIISNLSFIKGMGLLFIAYITISLIGIFTIEPVLELFSYLVHKITLKEIEIINVTDFLVFSGLYFIVPFIIFLIIRFF</sequence>
<feature type="transmembrane region" description="Helical" evidence="1">
    <location>
        <begin position="46"/>
        <end position="65"/>
    </location>
</feature>
<evidence type="ECO:0000313" key="3">
    <source>
        <dbReference type="Proteomes" id="UP000184127"/>
    </source>
</evidence>
<name>A0A1M5ALB8_9THEO</name>
<keyword evidence="1" id="KW-0812">Transmembrane</keyword>
<feature type="transmembrane region" description="Helical" evidence="1">
    <location>
        <begin position="12"/>
        <end position="34"/>
    </location>
</feature>
<gene>
    <name evidence="2" type="ORF">SAMN02745195_02335</name>
</gene>
<dbReference type="EMBL" id="FQUR01000024">
    <property type="protein sequence ID" value="SHF30934.1"/>
    <property type="molecule type" value="Genomic_DNA"/>
</dbReference>
<organism evidence="2 3">
    <name type="scientific">Thermoanaerobacter uzonensis DSM 18761</name>
    <dbReference type="NCBI Taxonomy" id="1123369"/>
    <lineage>
        <taxon>Bacteria</taxon>
        <taxon>Bacillati</taxon>
        <taxon>Bacillota</taxon>
        <taxon>Clostridia</taxon>
        <taxon>Thermoanaerobacterales</taxon>
        <taxon>Thermoanaerobacteraceae</taxon>
        <taxon>Thermoanaerobacter</taxon>
    </lineage>
</organism>
<dbReference type="Proteomes" id="UP000184127">
    <property type="component" value="Unassembled WGS sequence"/>
</dbReference>
<dbReference type="RefSeq" id="WP_072969523.1">
    <property type="nucleotide sequence ID" value="NZ_FQUR01000024.1"/>
</dbReference>